<name>W9Y3J8_9EURO</name>
<dbReference type="GO" id="GO:0005524">
    <property type="term" value="F:ATP binding"/>
    <property type="evidence" value="ECO:0007669"/>
    <property type="project" value="UniProtKB-KW"/>
</dbReference>
<evidence type="ECO:0000313" key="4">
    <source>
        <dbReference type="EMBL" id="EXJ87073.1"/>
    </source>
</evidence>
<keyword evidence="5" id="KW-1185">Reference proteome</keyword>
<dbReference type="Pfam" id="PF00012">
    <property type="entry name" value="HSP70"/>
    <property type="match status" value="1"/>
</dbReference>
<sequence length="664" mass="74197">MPSNILGIKDTVPRDDELKARTPIKSPALKRKKSTCPLSPEEAERKRELKEALEQRRAEKNSRIVVGIDFGTTFSGAAYGSTTKSWNDVVVISRWPGERNDILEKVPTRLAYGIENQSSTDKWGYDVGSGQNTCQWFKLLLDGALNKTDFDDPLLERSMGSSLMHLPEDKTAMEVASDFLSKLYCHVMDSIQQVIGRVAVEKTAIRFVVTTPATWSLAARQATREAAEDADIGSRDRDDIVMIDEPEAAAIYAIKSTMSAFDARPFLPNTCIMVVDMGGGTCDLSTYRLVRIDPLQIEEACVGQGGKCGGTWIDRNLNKLLEERFGRAFSELPLSKTGAGSRFMAAFESVKRNFSNEVDAEKVFELPLKMRKLDEDDPVVAASYDFDEDMVKITAADVEDMFEPVVTTTFDLVDKQLSRTKEAKMPPVRAMVLCGGVGSSPYVRHRFEKYIDENLKSKVELVSPQRPWSAIVRGAVIANLEKSPVSFRRCCDSIGFTVHQQFDPSKHNPADQFECPELGLRARNQMCWSVLRGEKVSTNLKKQVKCYLVIQDPEVVKEEHLVYQDVYACDKKLAPQRLDTSVRRIGRLKFDLTSLVKSEQNRIDNDTGEYPANFNFDVCLEMTLGSQKGTLELAAKSGRKRLGSVTIEYESDAAYNNGVKVSGK</sequence>
<dbReference type="Gene3D" id="3.30.420.40">
    <property type="match status" value="2"/>
</dbReference>
<dbReference type="EMBL" id="AMGY01000003">
    <property type="protein sequence ID" value="EXJ87073.1"/>
    <property type="molecule type" value="Genomic_DNA"/>
</dbReference>
<keyword evidence="1" id="KW-0547">Nucleotide-binding</keyword>
<dbReference type="STRING" id="1182542.W9Y3J8"/>
<dbReference type="GO" id="GO:0140662">
    <property type="term" value="F:ATP-dependent protein folding chaperone"/>
    <property type="evidence" value="ECO:0007669"/>
    <property type="project" value="InterPro"/>
</dbReference>
<dbReference type="RefSeq" id="XP_007732352.1">
    <property type="nucleotide sequence ID" value="XM_007734162.1"/>
</dbReference>
<reference evidence="4 5" key="1">
    <citation type="submission" date="2013-03" db="EMBL/GenBank/DDBJ databases">
        <title>The Genome Sequence of Capronia epimyces CBS 606.96.</title>
        <authorList>
            <consortium name="The Broad Institute Genomics Platform"/>
            <person name="Cuomo C."/>
            <person name="de Hoog S."/>
            <person name="Gorbushina A."/>
            <person name="Walker B."/>
            <person name="Young S.K."/>
            <person name="Zeng Q."/>
            <person name="Gargeya S."/>
            <person name="Fitzgerald M."/>
            <person name="Haas B."/>
            <person name="Abouelleil A."/>
            <person name="Allen A.W."/>
            <person name="Alvarado L."/>
            <person name="Arachchi H.M."/>
            <person name="Berlin A.M."/>
            <person name="Chapman S.B."/>
            <person name="Gainer-Dewar J."/>
            <person name="Goldberg J."/>
            <person name="Griggs A."/>
            <person name="Gujja S."/>
            <person name="Hansen M."/>
            <person name="Howarth C."/>
            <person name="Imamovic A."/>
            <person name="Ireland A."/>
            <person name="Larimer J."/>
            <person name="McCowan C."/>
            <person name="Murphy C."/>
            <person name="Pearson M."/>
            <person name="Poon T.W."/>
            <person name="Priest M."/>
            <person name="Roberts A."/>
            <person name="Saif S."/>
            <person name="Shea T."/>
            <person name="Sisk P."/>
            <person name="Sykes S."/>
            <person name="Wortman J."/>
            <person name="Nusbaum C."/>
            <person name="Birren B."/>
        </authorList>
    </citation>
    <scope>NUCLEOTIDE SEQUENCE [LARGE SCALE GENOMIC DNA]</scope>
    <source>
        <strain evidence="4 5">CBS 606.96</strain>
    </source>
</reference>
<dbReference type="eggNOG" id="KOG0101">
    <property type="taxonomic scope" value="Eukaryota"/>
</dbReference>
<dbReference type="InterPro" id="IPR043129">
    <property type="entry name" value="ATPase_NBD"/>
</dbReference>
<dbReference type="HOGENOM" id="CLU_009958_6_5_1"/>
<evidence type="ECO:0000256" key="2">
    <source>
        <dbReference type="ARBA" id="ARBA00022840"/>
    </source>
</evidence>
<protein>
    <recommendedName>
        <fullName evidence="6">Hsp70-like protein</fullName>
    </recommendedName>
</protein>
<dbReference type="SUPFAM" id="SSF53067">
    <property type="entry name" value="Actin-like ATPase domain"/>
    <property type="match status" value="2"/>
</dbReference>
<keyword evidence="2" id="KW-0067">ATP-binding</keyword>
<dbReference type="OrthoDB" id="2963168at2759"/>
<dbReference type="CDD" id="cd10170">
    <property type="entry name" value="ASKHA_NBD_HSP70"/>
    <property type="match status" value="1"/>
</dbReference>
<organism evidence="4 5">
    <name type="scientific">Capronia epimyces CBS 606.96</name>
    <dbReference type="NCBI Taxonomy" id="1182542"/>
    <lineage>
        <taxon>Eukaryota</taxon>
        <taxon>Fungi</taxon>
        <taxon>Dikarya</taxon>
        <taxon>Ascomycota</taxon>
        <taxon>Pezizomycotina</taxon>
        <taxon>Eurotiomycetes</taxon>
        <taxon>Chaetothyriomycetidae</taxon>
        <taxon>Chaetothyriales</taxon>
        <taxon>Herpotrichiellaceae</taxon>
        <taxon>Capronia</taxon>
    </lineage>
</organism>
<gene>
    <name evidence="4" type="ORF">A1O3_04031</name>
</gene>
<evidence type="ECO:0008006" key="6">
    <source>
        <dbReference type="Google" id="ProtNLM"/>
    </source>
</evidence>
<feature type="region of interest" description="Disordered" evidence="3">
    <location>
        <begin position="1"/>
        <end position="45"/>
    </location>
</feature>
<evidence type="ECO:0000256" key="3">
    <source>
        <dbReference type="SAM" id="MobiDB-lite"/>
    </source>
</evidence>
<dbReference type="Gene3D" id="3.90.640.10">
    <property type="entry name" value="Actin, Chain A, domain 4"/>
    <property type="match status" value="1"/>
</dbReference>
<dbReference type="PANTHER" id="PTHR14187:SF81">
    <property type="entry name" value="HSP70 FAMILY PROTEIN (AFU_ORTHOLOGUE AFUA_4G14040)"/>
    <property type="match status" value="1"/>
</dbReference>
<accession>W9Y3J8</accession>
<evidence type="ECO:0000256" key="1">
    <source>
        <dbReference type="ARBA" id="ARBA00022741"/>
    </source>
</evidence>
<dbReference type="PANTHER" id="PTHR14187">
    <property type="entry name" value="ALPHA KINASE/ELONGATION FACTOR 2 KINASE"/>
    <property type="match status" value="1"/>
</dbReference>
<comment type="caution">
    <text evidence="4">The sequence shown here is derived from an EMBL/GenBank/DDBJ whole genome shotgun (WGS) entry which is preliminary data.</text>
</comment>
<dbReference type="PRINTS" id="PR00301">
    <property type="entry name" value="HEATSHOCK70"/>
</dbReference>
<dbReference type="InterPro" id="IPR013126">
    <property type="entry name" value="Hsp_70_fam"/>
</dbReference>
<evidence type="ECO:0000313" key="5">
    <source>
        <dbReference type="Proteomes" id="UP000019478"/>
    </source>
</evidence>
<feature type="compositionally biased region" description="Basic and acidic residues" evidence="3">
    <location>
        <begin position="11"/>
        <end position="20"/>
    </location>
</feature>
<dbReference type="AlphaFoldDB" id="W9Y3J8"/>
<dbReference type="GeneID" id="19168152"/>
<proteinExistence type="predicted"/>
<dbReference type="Proteomes" id="UP000019478">
    <property type="component" value="Unassembled WGS sequence"/>
</dbReference>